<dbReference type="HOGENOM" id="CLU_2666659_0_0_12"/>
<organism evidence="1 2">
    <name type="scientific">Leptonema illini DSM 21528</name>
    <dbReference type="NCBI Taxonomy" id="929563"/>
    <lineage>
        <taxon>Bacteria</taxon>
        <taxon>Pseudomonadati</taxon>
        <taxon>Spirochaetota</taxon>
        <taxon>Spirochaetia</taxon>
        <taxon>Leptospirales</taxon>
        <taxon>Leptospiraceae</taxon>
        <taxon>Leptonema</taxon>
    </lineage>
</organism>
<dbReference type="EMBL" id="JH597773">
    <property type="protein sequence ID" value="EHQ08283.1"/>
    <property type="molecule type" value="Genomic_DNA"/>
</dbReference>
<evidence type="ECO:0000313" key="1">
    <source>
        <dbReference type="EMBL" id="EHQ08283.1"/>
    </source>
</evidence>
<dbReference type="AlphaFoldDB" id="H2CKH8"/>
<name>H2CKH8_9LEPT</name>
<sequence>MFLQFGFMKPPRTVELGNQVGAQSVCRVMLLDQFGLKHVRYHALYLALRFTEGQSQLFRFESMRVMSYDRASYAQ</sequence>
<proteinExistence type="predicted"/>
<accession>H2CKH8</accession>
<protein>
    <submittedName>
        <fullName evidence="1">Uncharacterized protein</fullName>
    </submittedName>
</protein>
<reference evidence="1 2" key="1">
    <citation type="submission" date="2011-10" db="EMBL/GenBank/DDBJ databases">
        <title>The Improved High-Quality Draft genome of Leptonema illini DSM 21528.</title>
        <authorList>
            <consortium name="US DOE Joint Genome Institute (JGI-PGF)"/>
            <person name="Lucas S."/>
            <person name="Copeland A."/>
            <person name="Lapidus A."/>
            <person name="Glavina del Rio T."/>
            <person name="Dalin E."/>
            <person name="Tice H."/>
            <person name="Bruce D."/>
            <person name="Goodwin L."/>
            <person name="Pitluck S."/>
            <person name="Peters L."/>
            <person name="Mikhailova N."/>
            <person name="Held B."/>
            <person name="Kyrpides N."/>
            <person name="Mavromatis K."/>
            <person name="Ivanova N."/>
            <person name="Markowitz V."/>
            <person name="Cheng J.-F."/>
            <person name="Hugenholtz P."/>
            <person name="Woyke T."/>
            <person name="Wu D."/>
            <person name="Gronow S."/>
            <person name="Wellnitz S."/>
            <person name="Brambilla E.-M."/>
            <person name="Klenk H.-P."/>
            <person name="Eisen J.A."/>
        </authorList>
    </citation>
    <scope>NUCLEOTIDE SEQUENCE [LARGE SCALE GENOMIC DNA]</scope>
    <source>
        <strain evidence="1 2">DSM 21528</strain>
    </source>
</reference>
<gene>
    <name evidence="1" type="ORF">Lepil_3626</name>
</gene>
<dbReference type="STRING" id="183.GCA_002009735_02059"/>
<keyword evidence="2" id="KW-1185">Reference proteome</keyword>
<evidence type="ECO:0000313" key="2">
    <source>
        <dbReference type="Proteomes" id="UP000005737"/>
    </source>
</evidence>
<dbReference type="Proteomes" id="UP000005737">
    <property type="component" value="Unassembled WGS sequence"/>
</dbReference>